<accession>A0A7C2FHN9</accession>
<feature type="region of interest" description="Disordered" evidence="1">
    <location>
        <begin position="37"/>
        <end position="60"/>
    </location>
</feature>
<comment type="caution">
    <text evidence="2">The sequence shown here is derived from an EMBL/GenBank/DDBJ whole genome shotgun (WGS) entry which is preliminary data.</text>
</comment>
<name>A0A7C2FHN9_9CREN</name>
<sequence>MLNRQNRLLEDILGELRAVHRLLASLNITETRMVEKRIVSTSPPEQPAEKRKASPPSFLQNNPWVEILSKRSD</sequence>
<organism evidence="2">
    <name type="scientific">Thermosphaera aggregans</name>
    <dbReference type="NCBI Taxonomy" id="54254"/>
    <lineage>
        <taxon>Archaea</taxon>
        <taxon>Thermoproteota</taxon>
        <taxon>Thermoprotei</taxon>
        <taxon>Desulfurococcales</taxon>
        <taxon>Desulfurococcaceae</taxon>
        <taxon>Thermosphaera</taxon>
    </lineage>
</organism>
<dbReference type="EMBL" id="DSJT01000036">
    <property type="protein sequence ID" value="HEF87940.1"/>
    <property type="molecule type" value="Genomic_DNA"/>
</dbReference>
<proteinExistence type="predicted"/>
<reference evidence="2" key="1">
    <citation type="journal article" date="2020" name="mSystems">
        <title>Genome- and Community-Level Interaction Insights into Carbon Utilization and Element Cycling Functions of Hydrothermarchaeota in Hydrothermal Sediment.</title>
        <authorList>
            <person name="Zhou Z."/>
            <person name="Liu Y."/>
            <person name="Xu W."/>
            <person name="Pan J."/>
            <person name="Luo Z.H."/>
            <person name="Li M."/>
        </authorList>
    </citation>
    <scope>NUCLEOTIDE SEQUENCE [LARGE SCALE GENOMIC DNA]</scope>
    <source>
        <strain evidence="2">SpSt-23</strain>
    </source>
</reference>
<dbReference type="AlphaFoldDB" id="A0A7C2FHN9"/>
<protein>
    <submittedName>
        <fullName evidence="2">Uncharacterized protein</fullName>
    </submittedName>
</protein>
<evidence type="ECO:0000313" key="2">
    <source>
        <dbReference type="EMBL" id="HEF87940.1"/>
    </source>
</evidence>
<evidence type="ECO:0000256" key="1">
    <source>
        <dbReference type="SAM" id="MobiDB-lite"/>
    </source>
</evidence>
<gene>
    <name evidence="2" type="ORF">ENP55_06695</name>
</gene>